<comment type="caution">
    <text evidence="14">The sequence shown here is derived from an EMBL/GenBank/DDBJ whole genome shotgun (WGS) entry which is preliminary data.</text>
</comment>
<dbReference type="CDD" id="cd02120">
    <property type="entry name" value="PA_subtilisin_like"/>
    <property type="match status" value="1"/>
</dbReference>
<dbReference type="InterPro" id="IPR045051">
    <property type="entry name" value="SBT"/>
</dbReference>
<feature type="active site" description="Charge relay system" evidence="6 7">
    <location>
        <position position="145"/>
    </location>
</feature>
<evidence type="ECO:0000256" key="4">
    <source>
        <dbReference type="ARBA" id="ARBA00022801"/>
    </source>
</evidence>
<dbReference type="FunFam" id="3.40.50.200:FF:000006">
    <property type="entry name" value="Subtilisin-like protease SBT1.5"/>
    <property type="match status" value="1"/>
</dbReference>
<feature type="domain" description="Inhibitor I9" evidence="12">
    <location>
        <begin position="34"/>
        <end position="112"/>
    </location>
</feature>
<dbReference type="Pfam" id="PF17766">
    <property type="entry name" value="fn3_6"/>
    <property type="match status" value="1"/>
</dbReference>
<evidence type="ECO:0000256" key="3">
    <source>
        <dbReference type="ARBA" id="ARBA00022729"/>
    </source>
</evidence>
<accession>A0AAV0C311</accession>
<keyword evidence="15" id="KW-1185">Reference proteome</keyword>
<gene>
    <name evidence="14" type="ORF">CEPIT_LOCUS1363</name>
</gene>
<dbReference type="Pfam" id="PF02225">
    <property type="entry name" value="PA"/>
    <property type="match status" value="1"/>
</dbReference>
<proteinExistence type="inferred from homology"/>
<dbReference type="InterPro" id="IPR015500">
    <property type="entry name" value="Peptidase_S8_subtilisin-rel"/>
</dbReference>
<dbReference type="Pfam" id="PF00082">
    <property type="entry name" value="Peptidase_S8"/>
    <property type="match status" value="1"/>
</dbReference>
<feature type="active site" description="Charge relay system" evidence="6 7">
    <location>
        <position position="222"/>
    </location>
</feature>
<dbReference type="Gene3D" id="2.60.40.2310">
    <property type="match status" value="1"/>
</dbReference>
<dbReference type="Gene3D" id="3.50.30.30">
    <property type="match status" value="1"/>
</dbReference>
<dbReference type="Proteomes" id="UP001152523">
    <property type="component" value="Unassembled WGS sequence"/>
</dbReference>
<dbReference type="InterPro" id="IPR036852">
    <property type="entry name" value="Peptidase_S8/S53_dom_sf"/>
</dbReference>
<feature type="domain" description="PA" evidence="11">
    <location>
        <begin position="402"/>
        <end position="473"/>
    </location>
</feature>
<dbReference type="SUPFAM" id="SSF52743">
    <property type="entry name" value="Subtilisin-like"/>
    <property type="match status" value="1"/>
</dbReference>
<keyword evidence="5 7" id="KW-0720">Serine protease</keyword>
<dbReference type="InterPro" id="IPR023828">
    <property type="entry name" value="Peptidase_S8_Ser-AS"/>
</dbReference>
<feature type="signal peptide" evidence="9">
    <location>
        <begin position="1"/>
        <end position="25"/>
    </location>
</feature>
<dbReference type="InterPro" id="IPR034197">
    <property type="entry name" value="Peptidases_S8_3"/>
</dbReference>
<feature type="chain" id="PRO_5043628300" description="Subtilisin-like protease" evidence="9">
    <location>
        <begin position="26"/>
        <end position="802"/>
    </location>
</feature>
<sequence>MKRFPDILQFFLVLLLLHDPLSSHAAATPEEERKYIVFMDHDALEVGPAAAITEQVGLYTSSLKSVSTKAEMGYIYQHIKGFTARITATEAKALEDRPEVLAVMADTILHVHTTRSPSFLGIENSPAFSTVCEKASTDVVVGVLDTGVWPESKSFKDEGYPSAKPSSWRGTCGFENQSLCNNKLIGAKFFSKGFEAEYLNATNGTRFNWTKESQSPRDFNGHGSHTSSTATGSLVRDASLNGLAVGSARGMAPCARLAVYKVCWTQMGVCSSADILAGMDAAISDNVNVLSLSLGGDGKPFYADLVSIGAFRAMENGILVSCSAGNSGPAMFSVANVAPWITTVGAGTLDRDFPVELRLGNRMKYPGLSFYNNNHTLPAGEMLPFVHAGNVSSSGNSTAAGFCLEGTLDPKKVQGKIVFCNRGENGRVAKGKVIKAVGGKGMVLADGITDVFPVADVHVLPAIAVDYETGKQIEKYLLSSSGSGNNNGNNTAKAATATMTFYGTRLGVKPSPVVASFSSRGPNPITPEILKPDLIAPGVNILAAWTGGVSQTKVENDPIVDFNIDSGTSMSCPHVSGITAVLKAANPEWSPAAIRSALMTTAYMQYPDNAGTIIDDATRKPATPFDFGAGMVSPGLALNPGLVYDMNTRDYLHFLCPLNYTSKQLQTLTRDKSLTCDPSKIYSVTHLNYPSFAIFFALHKGAAVIQQPAVTHVRTLTNVRDTVESYKVSVSLPTSSFVSISVEPEILSFNGKKDKKSYNVTFISNNKPPPKNTNVFGVIKWVSSDGKTTVQSPVAVSWYYDS</sequence>
<dbReference type="InterPro" id="IPR041469">
    <property type="entry name" value="Subtilisin-like_FN3"/>
</dbReference>
<dbReference type="GO" id="GO:0006508">
    <property type="term" value="P:proteolysis"/>
    <property type="evidence" value="ECO:0007669"/>
    <property type="project" value="UniProtKB-KW"/>
</dbReference>
<dbReference type="EMBL" id="CAMAPF010000008">
    <property type="protein sequence ID" value="CAH9059240.1"/>
    <property type="molecule type" value="Genomic_DNA"/>
</dbReference>
<evidence type="ECO:0000256" key="6">
    <source>
        <dbReference type="PIRSR" id="PIRSR615500-1"/>
    </source>
</evidence>
<dbReference type="PRINTS" id="PR00723">
    <property type="entry name" value="SUBTILISIN"/>
</dbReference>
<keyword evidence="4 7" id="KW-0378">Hydrolase</keyword>
<evidence type="ECO:0000313" key="14">
    <source>
        <dbReference type="EMBL" id="CAH9059240.1"/>
    </source>
</evidence>
<evidence type="ECO:0000259" key="11">
    <source>
        <dbReference type="Pfam" id="PF02225"/>
    </source>
</evidence>
<dbReference type="FunFam" id="3.50.30.30:FF:000005">
    <property type="entry name" value="subtilisin-like protease SBT1.5"/>
    <property type="match status" value="1"/>
</dbReference>
<evidence type="ECO:0000259" key="13">
    <source>
        <dbReference type="Pfam" id="PF17766"/>
    </source>
</evidence>
<dbReference type="InterPro" id="IPR003137">
    <property type="entry name" value="PA_domain"/>
</dbReference>
<dbReference type="PANTHER" id="PTHR10795">
    <property type="entry name" value="PROPROTEIN CONVERTASE SUBTILISIN/KEXIN"/>
    <property type="match status" value="1"/>
</dbReference>
<evidence type="ECO:0000256" key="5">
    <source>
        <dbReference type="ARBA" id="ARBA00022825"/>
    </source>
</evidence>
<name>A0AAV0C311_9ASTE</name>
<keyword evidence="3 9" id="KW-0732">Signal</keyword>
<evidence type="ECO:0008006" key="16">
    <source>
        <dbReference type="Google" id="ProtNLM"/>
    </source>
</evidence>
<comment type="similarity">
    <text evidence="1 7">Belongs to the peptidase S8 family.</text>
</comment>
<dbReference type="AlphaFoldDB" id="A0AAV0C311"/>
<dbReference type="Gene3D" id="3.30.70.80">
    <property type="entry name" value="Peptidase S8 propeptide/proteinase inhibitor I9"/>
    <property type="match status" value="1"/>
</dbReference>
<feature type="domain" description="Peptidase S8/S53" evidence="10">
    <location>
        <begin position="137"/>
        <end position="630"/>
    </location>
</feature>
<dbReference type="PROSITE" id="PS51892">
    <property type="entry name" value="SUBTILASE"/>
    <property type="match status" value="1"/>
</dbReference>
<evidence type="ECO:0000256" key="1">
    <source>
        <dbReference type="ARBA" id="ARBA00011073"/>
    </source>
</evidence>
<dbReference type="InterPro" id="IPR010259">
    <property type="entry name" value="S8pro/Inhibitor_I9"/>
</dbReference>
<dbReference type="CDD" id="cd04852">
    <property type="entry name" value="Peptidases_S8_3"/>
    <property type="match status" value="1"/>
</dbReference>
<dbReference type="Pfam" id="PF05922">
    <property type="entry name" value="Inhibitor_I9"/>
    <property type="match status" value="1"/>
</dbReference>
<evidence type="ECO:0000259" key="10">
    <source>
        <dbReference type="Pfam" id="PF00082"/>
    </source>
</evidence>
<dbReference type="InterPro" id="IPR000209">
    <property type="entry name" value="Peptidase_S8/S53_dom"/>
</dbReference>
<evidence type="ECO:0000256" key="9">
    <source>
        <dbReference type="SAM" id="SignalP"/>
    </source>
</evidence>
<organism evidence="14 15">
    <name type="scientific">Cuscuta epithymum</name>
    <dbReference type="NCBI Taxonomy" id="186058"/>
    <lineage>
        <taxon>Eukaryota</taxon>
        <taxon>Viridiplantae</taxon>
        <taxon>Streptophyta</taxon>
        <taxon>Embryophyta</taxon>
        <taxon>Tracheophyta</taxon>
        <taxon>Spermatophyta</taxon>
        <taxon>Magnoliopsida</taxon>
        <taxon>eudicotyledons</taxon>
        <taxon>Gunneridae</taxon>
        <taxon>Pentapetalae</taxon>
        <taxon>asterids</taxon>
        <taxon>lamiids</taxon>
        <taxon>Solanales</taxon>
        <taxon>Convolvulaceae</taxon>
        <taxon>Cuscuteae</taxon>
        <taxon>Cuscuta</taxon>
        <taxon>Cuscuta subgen. Cuscuta</taxon>
    </lineage>
</organism>
<evidence type="ECO:0000256" key="7">
    <source>
        <dbReference type="PROSITE-ProRule" id="PRU01240"/>
    </source>
</evidence>
<feature type="active site" description="Charge relay system" evidence="6 7">
    <location>
        <position position="569"/>
    </location>
</feature>
<dbReference type="GO" id="GO:0004252">
    <property type="term" value="F:serine-type endopeptidase activity"/>
    <property type="evidence" value="ECO:0007669"/>
    <property type="project" value="UniProtKB-UniRule"/>
</dbReference>
<keyword evidence="2 7" id="KW-0645">Protease</keyword>
<evidence type="ECO:0000256" key="2">
    <source>
        <dbReference type="ARBA" id="ARBA00022670"/>
    </source>
</evidence>
<protein>
    <recommendedName>
        <fullName evidence="16">Subtilisin-like protease</fullName>
    </recommendedName>
</protein>
<evidence type="ECO:0000259" key="12">
    <source>
        <dbReference type="Pfam" id="PF05922"/>
    </source>
</evidence>
<reference evidence="14" key="1">
    <citation type="submission" date="2022-07" db="EMBL/GenBank/DDBJ databases">
        <authorList>
            <person name="Macas J."/>
            <person name="Novak P."/>
            <person name="Neumann P."/>
        </authorList>
    </citation>
    <scope>NUCLEOTIDE SEQUENCE</scope>
</reference>
<evidence type="ECO:0000256" key="8">
    <source>
        <dbReference type="SAM" id="MobiDB-lite"/>
    </source>
</evidence>
<dbReference type="InterPro" id="IPR037045">
    <property type="entry name" value="S8pro/Inhibitor_I9_sf"/>
</dbReference>
<feature type="domain" description="Subtilisin-like protease fibronectin type-III" evidence="13">
    <location>
        <begin position="687"/>
        <end position="796"/>
    </location>
</feature>
<feature type="compositionally biased region" description="Low complexity" evidence="8">
    <location>
        <begin position="221"/>
        <end position="230"/>
    </location>
</feature>
<dbReference type="Gene3D" id="3.40.50.200">
    <property type="entry name" value="Peptidase S8/S53 domain"/>
    <property type="match status" value="1"/>
</dbReference>
<evidence type="ECO:0000313" key="15">
    <source>
        <dbReference type="Proteomes" id="UP001152523"/>
    </source>
</evidence>
<feature type="region of interest" description="Disordered" evidence="8">
    <location>
        <begin position="210"/>
        <end position="230"/>
    </location>
</feature>
<dbReference type="PROSITE" id="PS00138">
    <property type="entry name" value="SUBTILASE_SER"/>
    <property type="match status" value="1"/>
</dbReference>